<accession>A0ABP7R8M8</accession>
<dbReference type="EMBL" id="BAABAL010000005">
    <property type="protein sequence ID" value="GAA3994037.1"/>
    <property type="molecule type" value="Genomic_DNA"/>
</dbReference>
<comment type="caution">
    <text evidence="2">The sequence shown here is derived from an EMBL/GenBank/DDBJ whole genome shotgun (WGS) entry which is preliminary data.</text>
</comment>
<sequence>MAPLGRLIRALDAVLPGAAGSTFTHVAGCPLLVLSVQVVAPQVTTEFDAMVIAPWARPEYTGVGPIWRSVPSPRACCAKAAEGASRESTRRTANVERITRNRPCHNGFDISLPFPKDGGHTNIDMPGPGRTRQNREIPQTGDTPEITVTPRR</sequence>
<evidence type="ECO:0000256" key="1">
    <source>
        <dbReference type="SAM" id="MobiDB-lite"/>
    </source>
</evidence>
<evidence type="ECO:0000313" key="3">
    <source>
        <dbReference type="Proteomes" id="UP001501747"/>
    </source>
</evidence>
<feature type="region of interest" description="Disordered" evidence="1">
    <location>
        <begin position="106"/>
        <end position="152"/>
    </location>
</feature>
<protein>
    <submittedName>
        <fullName evidence="2">Uncharacterized protein</fullName>
    </submittedName>
</protein>
<reference evidence="3" key="1">
    <citation type="journal article" date="2019" name="Int. J. Syst. Evol. Microbiol.">
        <title>The Global Catalogue of Microorganisms (GCM) 10K type strain sequencing project: providing services to taxonomists for standard genome sequencing and annotation.</title>
        <authorList>
            <consortium name="The Broad Institute Genomics Platform"/>
            <consortium name="The Broad Institute Genome Sequencing Center for Infectious Disease"/>
            <person name="Wu L."/>
            <person name="Ma J."/>
        </authorList>
    </citation>
    <scope>NUCLEOTIDE SEQUENCE [LARGE SCALE GENOMIC DNA]</scope>
    <source>
        <strain evidence="3">JCM 17342</strain>
    </source>
</reference>
<organism evidence="2 3">
    <name type="scientific">Allokutzneria multivorans</name>
    <dbReference type="NCBI Taxonomy" id="1142134"/>
    <lineage>
        <taxon>Bacteria</taxon>
        <taxon>Bacillati</taxon>
        <taxon>Actinomycetota</taxon>
        <taxon>Actinomycetes</taxon>
        <taxon>Pseudonocardiales</taxon>
        <taxon>Pseudonocardiaceae</taxon>
        <taxon>Allokutzneria</taxon>
    </lineage>
</organism>
<keyword evidence="3" id="KW-1185">Reference proteome</keyword>
<name>A0ABP7R8M8_9PSEU</name>
<evidence type="ECO:0000313" key="2">
    <source>
        <dbReference type="EMBL" id="GAA3994037.1"/>
    </source>
</evidence>
<gene>
    <name evidence="2" type="ORF">GCM10022247_12000</name>
</gene>
<proteinExistence type="predicted"/>
<dbReference type="Proteomes" id="UP001501747">
    <property type="component" value="Unassembled WGS sequence"/>
</dbReference>